<keyword evidence="1" id="KW-0732">Signal</keyword>
<gene>
    <name evidence="2" type="ORF">DEU51_11588</name>
</gene>
<protein>
    <submittedName>
        <fullName evidence="2">CS1 type fimbrial major subunit</fullName>
    </submittedName>
</protein>
<dbReference type="RefSeq" id="WP_042560783.1">
    <property type="nucleotide sequence ID" value="NZ_QRAV01000015.1"/>
</dbReference>
<sequence>MFKKFAISAPMAILALSSSVAFAADPISQTINIKAFVPTSLFNVAPQTPGFGVDETMNQLGSGELSPITEIFNMKHTDNKGAINAVLDGTAALYNGRDSIPLTVKVGGVELTSVSTEIVNETDSVPGVQREMVIKAATPTATQSGNYSGSFAVVFEPVLKP</sequence>
<dbReference type="Gene3D" id="2.60.40.2040">
    <property type="entry name" value="CFA/I fimbrial subunit E, pilin domain"/>
    <property type="match status" value="1"/>
</dbReference>
<dbReference type="GO" id="GO:0009289">
    <property type="term" value="C:pilus"/>
    <property type="evidence" value="ECO:0007669"/>
    <property type="project" value="InterPro"/>
</dbReference>
<dbReference type="Pfam" id="PF04449">
    <property type="entry name" value="Fimbrial_CS1"/>
    <property type="match status" value="1"/>
</dbReference>
<evidence type="ECO:0000313" key="3">
    <source>
        <dbReference type="Proteomes" id="UP000255365"/>
    </source>
</evidence>
<name>A0A370S7S4_PSEJE</name>
<proteinExistence type="predicted"/>
<feature type="signal peptide" evidence="1">
    <location>
        <begin position="1"/>
        <end position="23"/>
    </location>
</feature>
<accession>A0A370S7S4</accession>
<dbReference type="AlphaFoldDB" id="A0A370S7S4"/>
<comment type="caution">
    <text evidence="2">The sequence shown here is derived from an EMBL/GenBank/DDBJ whole genome shotgun (WGS) entry which is preliminary data.</text>
</comment>
<reference evidence="2 3" key="1">
    <citation type="submission" date="2018-07" db="EMBL/GenBank/DDBJ databases">
        <title>Genome sequencing of rice bacterial endophytes.</title>
        <authorList>
            <person name="Venturi V."/>
        </authorList>
    </citation>
    <scope>NUCLEOTIDE SEQUENCE [LARGE SCALE GENOMIC DNA]</scope>
    <source>
        <strain evidence="2 3">E2333</strain>
    </source>
</reference>
<dbReference type="Proteomes" id="UP000255365">
    <property type="component" value="Unassembled WGS sequence"/>
</dbReference>
<dbReference type="InterPro" id="IPR007540">
    <property type="entry name" value="Fimbrial_CS1-type"/>
</dbReference>
<evidence type="ECO:0000313" key="2">
    <source>
        <dbReference type="EMBL" id="RDL15826.1"/>
    </source>
</evidence>
<evidence type="ECO:0000256" key="1">
    <source>
        <dbReference type="SAM" id="SignalP"/>
    </source>
</evidence>
<feature type="chain" id="PRO_5016884469" evidence="1">
    <location>
        <begin position="24"/>
        <end position="161"/>
    </location>
</feature>
<dbReference type="EMBL" id="QRAV01000015">
    <property type="protein sequence ID" value="RDL15826.1"/>
    <property type="molecule type" value="Genomic_DNA"/>
</dbReference>
<organism evidence="2 3">
    <name type="scientific">Pseudomonas jessenii</name>
    <dbReference type="NCBI Taxonomy" id="77298"/>
    <lineage>
        <taxon>Bacteria</taxon>
        <taxon>Pseudomonadati</taxon>
        <taxon>Pseudomonadota</taxon>
        <taxon>Gammaproteobacteria</taxon>
        <taxon>Pseudomonadales</taxon>
        <taxon>Pseudomonadaceae</taxon>
        <taxon>Pseudomonas</taxon>
    </lineage>
</organism>